<dbReference type="InterPro" id="IPR050309">
    <property type="entry name" value="Type-B_Carboxylest/Lipase"/>
</dbReference>
<evidence type="ECO:0000259" key="2">
    <source>
        <dbReference type="Pfam" id="PF00135"/>
    </source>
</evidence>
<feature type="domain" description="Carboxylesterase type B" evidence="2">
    <location>
        <begin position="200"/>
        <end position="458"/>
    </location>
</feature>
<dbReference type="Gene3D" id="3.40.50.1820">
    <property type="entry name" value="alpha/beta hydrolase"/>
    <property type="match status" value="2"/>
</dbReference>
<evidence type="ECO:0000313" key="3">
    <source>
        <dbReference type="EMBL" id="KAK5997810.1"/>
    </source>
</evidence>
<keyword evidence="4" id="KW-1185">Reference proteome</keyword>
<name>A0ABR0T061_9HYPO</name>
<accession>A0ABR0T061</accession>
<feature type="region of interest" description="Disordered" evidence="1">
    <location>
        <begin position="463"/>
        <end position="494"/>
    </location>
</feature>
<feature type="domain" description="Carboxylesterase type B" evidence="2">
    <location>
        <begin position="6"/>
        <end position="188"/>
    </location>
</feature>
<sequence length="494" mass="53389">MSFSNSPTVTVNGCTIMGTSQPATRDYPKALDVFYGIPFATAKRFQPAVLTAPEPSRRIDASKPGTAQPCAFAPHAIAENPLRLNVFRPALRSATSSTSSPEGGDAKLLPVVVYVHGGGFNFGHALERDVGSFVSWAKRDVLAVSVSYRIGAMGFPTGEEGGASVVKEMNLGLRDQRVAVEWVREWIDRPPLTHPFPLPFKKAILESGSATARSVLSPKHPRPASQWQDLKAFAWNKALDTLPVDDLIQASVIVYADHASAVTWPFQPVVDGPGGVIPDLPLNLWNDLVLSGRAKDISIITGFCSHEGTLFAPQSASTSSEFRSFFSTLIPSLSPSDLDSLELLYPDPLIDSASPYRQLPGIGGPQRRPYGAQFRRIHEAYAHYAYICPVLHTAHVLSRAGARVYLYEFAALAAPFRAASHGDQAPIVAHDMTTLRSAPGLTAIAKEMNTRWTSFVASPQAISARQTTKNGLPSKVPLQTMDPPSRVQAQAQTQ</sequence>
<dbReference type="Pfam" id="PF00135">
    <property type="entry name" value="COesterase"/>
    <property type="match status" value="2"/>
</dbReference>
<dbReference type="PANTHER" id="PTHR11559">
    <property type="entry name" value="CARBOXYLESTERASE"/>
    <property type="match status" value="1"/>
</dbReference>
<organism evidence="3 4">
    <name type="scientific">Cladobotryum mycophilum</name>
    <dbReference type="NCBI Taxonomy" id="491253"/>
    <lineage>
        <taxon>Eukaryota</taxon>
        <taxon>Fungi</taxon>
        <taxon>Dikarya</taxon>
        <taxon>Ascomycota</taxon>
        <taxon>Pezizomycotina</taxon>
        <taxon>Sordariomycetes</taxon>
        <taxon>Hypocreomycetidae</taxon>
        <taxon>Hypocreales</taxon>
        <taxon>Hypocreaceae</taxon>
        <taxon>Cladobotryum</taxon>
    </lineage>
</organism>
<dbReference type="EMBL" id="JAVFKD010000001">
    <property type="protein sequence ID" value="KAK5997810.1"/>
    <property type="molecule type" value="Genomic_DNA"/>
</dbReference>
<dbReference type="InterPro" id="IPR002018">
    <property type="entry name" value="CarbesteraseB"/>
</dbReference>
<dbReference type="Proteomes" id="UP001338125">
    <property type="component" value="Unassembled WGS sequence"/>
</dbReference>
<reference evidence="3 4" key="1">
    <citation type="submission" date="2024-01" db="EMBL/GenBank/DDBJ databases">
        <title>Complete genome of Cladobotryum mycophilum ATHUM6906.</title>
        <authorList>
            <person name="Christinaki A.C."/>
            <person name="Myridakis A.I."/>
            <person name="Kouvelis V.N."/>
        </authorList>
    </citation>
    <scope>NUCLEOTIDE SEQUENCE [LARGE SCALE GENOMIC DNA]</scope>
    <source>
        <strain evidence="3 4">ATHUM6906</strain>
    </source>
</reference>
<protein>
    <submittedName>
        <fullName evidence="3">Acetylcholinesterase-like protein</fullName>
    </submittedName>
</protein>
<dbReference type="InterPro" id="IPR029058">
    <property type="entry name" value="AB_hydrolase_fold"/>
</dbReference>
<comment type="caution">
    <text evidence="3">The sequence shown here is derived from an EMBL/GenBank/DDBJ whole genome shotgun (WGS) entry which is preliminary data.</text>
</comment>
<dbReference type="SUPFAM" id="SSF53474">
    <property type="entry name" value="alpha/beta-Hydrolases"/>
    <property type="match status" value="1"/>
</dbReference>
<proteinExistence type="predicted"/>
<evidence type="ECO:0000313" key="4">
    <source>
        <dbReference type="Proteomes" id="UP001338125"/>
    </source>
</evidence>
<evidence type="ECO:0000256" key="1">
    <source>
        <dbReference type="SAM" id="MobiDB-lite"/>
    </source>
</evidence>
<gene>
    <name evidence="3" type="ORF">PT974_00172</name>
</gene>